<accession>A0A256FVZ1</accession>
<gene>
    <name evidence="1" type="ORF">CEV31_2387</name>
</gene>
<reference evidence="1 2" key="1">
    <citation type="submission" date="2017-07" db="EMBL/GenBank/DDBJ databases">
        <title>Phylogenetic study on the rhizospheric bacterium Ochrobactrum sp. A44.</title>
        <authorList>
            <person name="Krzyzanowska D.M."/>
            <person name="Ossowicki A."/>
            <person name="Rajewska M."/>
            <person name="Maciag T."/>
            <person name="Kaczynski Z."/>
            <person name="Czerwicka M."/>
            <person name="Jafra S."/>
        </authorList>
    </citation>
    <scope>NUCLEOTIDE SEQUENCE [LARGE SCALE GENOMIC DNA]</scope>
    <source>
        <strain evidence="1 2">DSM 7216</strain>
    </source>
</reference>
<dbReference type="AlphaFoldDB" id="A0A256FVZ1"/>
<keyword evidence="2" id="KW-1185">Reference proteome</keyword>
<sequence>MCNPNPQLYHFIKNCQLPYESKNGAIGAVFVLLITPVP</sequence>
<dbReference type="Proteomes" id="UP000215590">
    <property type="component" value="Unassembled WGS sequence"/>
</dbReference>
<organism evidence="1 2">
    <name type="scientific">Brucella thiophenivorans</name>
    <dbReference type="NCBI Taxonomy" id="571255"/>
    <lineage>
        <taxon>Bacteria</taxon>
        <taxon>Pseudomonadati</taxon>
        <taxon>Pseudomonadota</taxon>
        <taxon>Alphaproteobacteria</taxon>
        <taxon>Hyphomicrobiales</taxon>
        <taxon>Brucellaceae</taxon>
        <taxon>Brucella/Ochrobactrum group</taxon>
        <taxon>Brucella</taxon>
    </lineage>
</organism>
<proteinExistence type="predicted"/>
<dbReference type="EMBL" id="NNRJ01000019">
    <property type="protein sequence ID" value="OYR19045.1"/>
    <property type="molecule type" value="Genomic_DNA"/>
</dbReference>
<comment type="caution">
    <text evidence="1">The sequence shown here is derived from an EMBL/GenBank/DDBJ whole genome shotgun (WGS) entry which is preliminary data.</text>
</comment>
<evidence type="ECO:0000313" key="2">
    <source>
        <dbReference type="Proteomes" id="UP000215590"/>
    </source>
</evidence>
<protein>
    <submittedName>
        <fullName evidence="1">Uncharacterized protein</fullName>
    </submittedName>
</protein>
<evidence type="ECO:0000313" key="1">
    <source>
        <dbReference type="EMBL" id="OYR19045.1"/>
    </source>
</evidence>
<name>A0A256FVZ1_9HYPH</name>